<evidence type="ECO:0000313" key="5">
    <source>
        <dbReference type="Proteomes" id="UP000617531"/>
    </source>
</evidence>
<comment type="caution">
    <text evidence="4">The sequence shown here is derived from an EMBL/GenBank/DDBJ whole genome shotgun (WGS) entry which is preliminary data.</text>
</comment>
<dbReference type="EMBL" id="BNAI01000012">
    <property type="protein sequence ID" value="GHF26568.1"/>
    <property type="molecule type" value="Genomic_DNA"/>
</dbReference>
<reference evidence="4" key="1">
    <citation type="journal article" date="2014" name="Int. J. Syst. Evol. Microbiol.">
        <title>Complete genome sequence of Corynebacterium casei LMG S-19264T (=DSM 44701T), isolated from a smear-ripened cheese.</title>
        <authorList>
            <consortium name="US DOE Joint Genome Institute (JGI-PGF)"/>
            <person name="Walter F."/>
            <person name="Albersmeier A."/>
            <person name="Kalinowski J."/>
            <person name="Ruckert C."/>
        </authorList>
    </citation>
    <scope>NUCLEOTIDE SEQUENCE</scope>
    <source>
        <strain evidence="4">CGMCC 1.16548</strain>
    </source>
</reference>
<evidence type="ECO:0000256" key="2">
    <source>
        <dbReference type="ARBA" id="ARBA00023027"/>
    </source>
</evidence>
<dbReference type="RefSeq" id="WP_191284302.1">
    <property type="nucleotide sequence ID" value="NZ_BNAI01000012.1"/>
</dbReference>
<evidence type="ECO:0000313" key="4">
    <source>
        <dbReference type="EMBL" id="GHF26568.1"/>
    </source>
</evidence>
<dbReference type="InterPro" id="IPR006140">
    <property type="entry name" value="D-isomer_DH_NAD-bd"/>
</dbReference>
<dbReference type="GO" id="GO:0030267">
    <property type="term" value="F:glyoxylate reductase (NADPH) activity"/>
    <property type="evidence" value="ECO:0007669"/>
    <property type="project" value="TreeGrafter"/>
</dbReference>
<keyword evidence="1" id="KW-0560">Oxidoreductase</keyword>
<dbReference type="AlphaFoldDB" id="A0A8J3GT38"/>
<dbReference type="PANTHER" id="PTHR10996">
    <property type="entry name" value="2-HYDROXYACID DEHYDROGENASE-RELATED"/>
    <property type="match status" value="1"/>
</dbReference>
<dbReference type="InterPro" id="IPR050223">
    <property type="entry name" value="D-isomer_2-hydroxyacid_DH"/>
</dbReference>
<organism evidence="4 5">
    <name type="scientific">Pseudolysinimonas yzui</name>
    <dbReference type="NCBI Taxonomy" id="2708254"/>
    <lineage>
        <taxon>Bacteria</taxon>
        <taxon>Bacillati</taxon>
        <taxon>Actinomycetota</taxon>
        <taxon>Actinomycetes</taxon>
        <taxon>Micrococcales</taxon>
        <taxon>Microbacteriaceae</taxon>
        <taxon>Pseudolysinimonas</taxon>
    </lineage>
</organism>
<proteinExistence type="predicted"/>
<dbReference type="SUPFAM" id="SSF52283">
    <property type="entry name" value="Formate/glycerate dehydrogenase catalytic domain-like"/>
    <property type="match status" value="1"/>
</dbReference>
<keyword evidence="2" id="KW-0520">NAD</keyword>
<accession>A0A8J3GT38</accession>
<keyword evidence="5" id="KW-1185">Reference proteome</keyword>
<dbReference type="SUPFAM" id="SSF51735">
    <property type="entry name" value="NAD(P)-binding Rossmann-fold domains"/>
    <property type="match status" value="1"/>
</dbReference>
<dbReference type="Proteomes" id="UP000617531">
    <property type="component" value="Unassembled WGS sequence"/>
</dbReference>
<sequence length="337" mass="36455">MTALPRAVVDIFGRRVDEVFSAADLGRLRETVDVVWARDEAMPADAAGAALESADILICSQWRYGDLKGRFPRLRAIIDVGGGLPRGLDYEEAFTRGIHVLTAAPGFGRQVAEMALGLALAACREITIGDRAMRAGTEQYMHLGNETTFMLFDKPIGIIGYGGIAQALRPLLEPFGGPISAHDPWLGDGYLRSCGVTPVGLEQLISESKVIFVLAAPSSENRAVLDRHLLELIAPDAVLLLISRAHVVDFEALTDLLAAGRFRAGIDVFPEEPLPADHPIRSLETVVLSAHRAGSVREGMWDLGTLVVDDLEMLARGLPPRRLQAAARELVVRLTEA</sequence>
<dbReference type="GO" id="GO:0051287">
    <property type="term" value="F:NAD binding"/>
    <property type="evidence" value="ECO:0007669"/>
    <property type="project" value="InterPro"/>
</dbReference>
<dbReference type="PANTHER" id="PTHR10996:SF178">
    <property type="entry name" value="2-HYDROXYACID DEHYDROGENASE YGL185C-RELATED"/>
    <property type="match status" value="1"/>
</dbReference>
<dbReference type="Pfam" id="PF02826">
    <property type="entry name" value="2-Hacid_dh_C"/>
    <property type="match status" value="1"/>
</dbReference>
<dbReference type="GO" id="GO:0005829">
    <property type="term" value="C:cytosol"/>
    <property type="evidence" value="ECO:0007669"/>
    <property type="project" value="TreeGrafter"/>
</dbReference>
<dbReference type="InterPro" id="IPR036291">
    <property type="entry name" value="NAD(P)-bd_dom_sf"/>
</dbReference>
<dbReference type="Gene3D" id="3.40.50.720">
    <property type="entry name" value="NAD(P)-binding Rossmann-like Domain"/>
    <property type="match status" value="2"/>
</dbReference>
<reference evidence="4" key="2">
    <citation type="submission" date="2020-09" db="EMBL/GenBank/DDBJ databases">
        <authorList>
            <person name="Sun Q."/>
            <person name="Zhou Y."/>
        </authorList>
    </citation>
    <scope>NUCLEOTIDE SEQUENCE</scope>
    <source>
        <strain evidence="4">CGMCC 1.16548</strain>
    </source>
</reference>
<evidence type="ECO:0000259" key="3">
    <source>
        <dbReference type="Pfam" id="PF02826"/>
    </source>
</evidence>
<gene>
    <name evidence="4" type="ORF">GCM10011600_29450</name>
</gene>
<feature type="domain" description="D-isomer specific 2-hydroxyacid dehydrogenase NAD-binding" evidence="3">
    <location>
        <begin position="116"/>
        <end position="293"/>
    </location>
</feature>
<name>A0A8J3GT38_9MICO</name>
<protein>
    <submittedName>
        <fullName evidence="4">2-hydroxyacid dehydrogenase</fullName>
    </submittedName>
</protein>
<evidence type="ECO:0000256" key="1">
    <source>
        <dbReference type="ARBA" id="ARBA00023002"/>
    </source>
</evidence>
<dbReference type="GO" id="GO:0016618">
    <property type="term" value="F:hydroxypyruvate reductase [NAD(P)H] activity"/>
    <property type="evidence" value="ECO:0007669"/>
    <property type="project" value="TreeGrafter"/>
</dbReference>